<evidence type="ECO:0000256" key="14">
    <source>
        <dbReference type="SAM" id="MobiDB-lite"/>
    </source>
</evidence>
<dbReference type="SUPFAM" id="SSF52540">
    <property type="entry name" value="P-loop containing nucleoside triphosphate hydrolases"/>
    <property type="match status" value="1"/>
</dbReference>
<dbReference type="PANTHER" id="PTHR47958">
    <property type="entry name" value="ATP-DEPENDENT RNA HELICASE DBP3"/>
    <property type="match status" value="1"/>
</dbReference>
<name>A0A9P7U0T7_9HYPO</name>
<dbReference type="Pfam" id="PF00270">
    <property type="entry name" value="DEAD"/>
    <property type="match status" value="1"/>
</dbReference>
<sequence length="610" mass="67113">MAATKHRLAGDEPSRPSKKTKTHDEDVGSNEAQLKKEKKEKKDKKKEKKEKKDKKAEEIKPAQEPQEPQEDANASDDEAQRKAEKKAKKREKKEKKSRESAVEKQEDTADKEAGETAEETTKKEKKEKKEKKSKPVIKPEAASTTLLSGAYTQTISLSNVAQADIDEFFSTNQVTITDPKGETSSLRPVIEFHHLPATNLLEKSPSPFANYKAPTPIQAASWPSTLSGRDAVGVAETGSGKTMAFALPCVESVSSITKKGTKAVVVSPTRELAMQTHAQLASLAALAKLKCVCLFGGSSKDEQRALINRGADIIVATPGRLKDFMSDGTVDLSGCRFAVLDEADRMLDKGFEDDIKEILGACPPREKRQTLMFTATWPQSVQALAATFMVSPVKVTIGSGGRETDGSIELQANIRISQTVEVIEGRDKEFRLLQLIKQHQQGKQKDDRILVFCLYKKEATRVEQFLGRKGIRVGGIHGDLKQEQRTRSLEAFKTGQTPVLVATDVAARGLDIPEVKLVINVTFPLTIEDYVHRIGRTGRAGKTGAAHTFFTVQDKPHSGSLINILKGANQPVPDELLKFGTTVKKKTHDMYGAFFKDVDMSQKATKITFD</sequence>
<organism evidence="17 18">
    <name type="scientific">Claviceps aff. purpurea</name>
    <dbReference type="NCBI Taxonomy" id="1967640"/>
    <lineage>
        <taxon>Eukaryota</taxon>
        <taxon>Fungi</taxon>
        <taxon>Dikarya</taxon>
        <taxon>Ascomycota</taxon>
        <taxon>Pezizomycotina</taxon>
        <taxon>Sordariomycetes</taxon>
        <taxon>Hypocreomycetidae</taxon>
        <taxon>Hypocreales</taxon>
        <taxon>Clavicipitaceae</taxon>
        <taxon>Claviceps</taxon>
    </lineage>
</organism>
<evidence type="ECO:0000256" key="6">
    <source>
        <dbReference type="ARBA" id="ARBA00022741"/>
    </source>
</evidence>
<dbReference type="InterPro" id="IPR011545">
    <property type="entry name" value="DEAD/DEAH_box_helicase_dom"/>
</dbReference>
<reference evidence="17 18" key="1">
    <citation type="journal article" date="2020" name="bioRxiv">
        <title>Whole genome comparisons of ergot fungi reveals the divergence and evolution of species within the genus Claviceps are the result of varying mechanisms driving genome evolution and host range expansion.</title>
        <authorList>
            <person name="Wyka S.A."/>
            <person name="Mondo S.J."/>
            <person name="Liu M."/>
            <person name="Dettman J."/>
            <person name="Nalam V."/>
            <person name="Broders K.D."/>
        </authorList>
    </citation>
    <scope>NUCLEOTIDE SEQUENCE [LARGE SCALE GENOMIC DNA]</scope>
    <source>
        <strain evidence="17 18">Clav52</strain>
    </source>
</reference>
<protein>
    <recommendedName>
        <fullName evidence="3">RNA helicase</fullName>
        <ecNumber evidence="3">3.6.4.13</ecNumber>
    </recommendedName>
</protein>
<feature type="compositionally biased region" description="Acidic residues" evidence="14">
    <location>
        <begin position="67"/>
        <end position="77"/>
    </location>
</feature>
<dbReference type="InterPro" id="IPR027417">
    <property type="entry name" value="P-loop_NTPase"/>
</dbReference>
<dbReference type="GO" id="GO:0016787">
    <property type="term" value="F:hydrolase activity"/>
    <property type="evidence" value="ECO:0007669"/>
    <property type="project" value="UniProtKB-KW"/>
</dbReference>
<dbReference type="PROSITE" id="PS51194">
    <property type="entry name" value="HELICASE_CTER"/>
    <property type="match status" value="1"/>
</dbReference>
<dbReference type="AlphaFoldDB" id="A0A9P7U0T7"/>
<feature type="domain" description="Helicase ATP-binding" evidence="15">
    <location>
        <begin position="222"/>
        <end position="395"/>
    </location>
</feature>
<comment type="catalytic activity">
    <reaction evidence="12">
        <text>ATP + H2O = ADP + phosphate + H(+)</text>
        <dbReference type="Rhea" id="RHEA:13065"/>
        <dbReference type="ChEBI" id="CHEBI:15377"/>
        <dbReference type="ChEBI" id="CHEBI:15378"/>
        <dbReference type="ChEBI" id="CHEBI:30616"/>
        <dbReference type="ChEBI" id="CHEBI:43474"/>
        <dbReference type="ChEBI" id="CHEBI:456216"/>
        <dbReference type="EC" id="3.6.4.13"/>
    </reaction>
</comment>
<dbReference type="Pfam" id="PF00271">
    <property type="entry name" value="Helicase_C"/>
    <property type="match status" value="1"/>
</dbReference>
<feature type="compositionally biased region" description="Basic residues" evidence="14">
    <location>
        <begin position="36"/>
        <end position="52"/>
    </location>
</feature>
<dbReference type="Gene3D" id="3.40.50.300">
    <property type="entry name" value="P-loop containing nucleotide triphosphate hydrolases"/>
    <property type="match status" value="2"/>
</dbReference>
<dbReference type="SMART" id="SM00490">
    <property type="entry name" value="HELICc"/>
    <property type="match status" value="1"/>
</dbReference>
<gene>
    <name evidence="17" type="primary">DBP3</name>
    <name evidence="17" type="ORF">E4U09_003891</name>
</gene>
<evidence type="ECO:0000256" key="13">
    <source>
        <dbReference type="RuleBase" id="RU000492"/>
    </source>
</evidence>
<comment type="function">
    <text evidence="11">ATP-dependent RNA helicase required for 60S ribosomal subunit synthesis. Involved in efficient pre-rRNA processing, predominantly at site A3, which is necessary for the normal formation of 25S and 5.8S rRNAs.</text>
</comment>
<feature type="region of interest" description="Disordered" evidence="14">
    <location>
        <begin position="1"/>
        <end position="137"/>
    </location>
</feature>
<dbReference type="GO" id="GO:0003676">
    <property type="term" value="F:nucleic acid binding"/>
    <property type="evidence" value="ECO:0007669"/>
    <property type="project" value="InterPro"/>
</dbReference>
<keyword evidence="4" id="KW-0690">Ribosome biogenesis</keyword>
<evidence type="ECO:0000256" key="11">
    <source>
        <dbReference type="ARBA" id="ARBA00037449"/>
    </source>
</evidence>
<evidence type="ECO:0000256" key="5">
    <source>
        <dbReference type="ARBA" id="ARBA00022552"/>
    </source>
</evidence>
<dbReference type="CDD" id="cd00268">
    <property type="entry name" value="DEADc"/>
    <property type="match status" value="1"/>
</dbReference>
<keyword evidence="9 13" id="KW-0067">ATP-binding</keyword>
<comment type="subcellular location">
    <subcellularLocation>
        <location evidence="1">Nucleus</location>
        <location evidence="1">Nucleolus</location>
    </subcellularLocation>
</comment>
<dbReference type="EC" id="3.6.4.13" evidence="3"/>
<evidence type="ECO:0000256" key="12">
    <source>
        <dbReference type="ARBA" id="ARBA00047984"/>
    </source>
</evidence>
<dbReference type="Proteomes" id="UP000707071">
    <property type="component" value="Unassembled WGS sequence"/>
</dbReference>
<keyword evidence="8 13" id="KW-0347">Helicase</keyword>
<proteinExistence type="inferred from homology"/>
<evidence type="ECO:0000256" key="2">
    <source>
        <dbReference type="ARBA" id="ARBA00009334"/>
    </source>
</evidence>
<dbReference type="FunFam" id="3.40.50.300:FF:000008">
    <property type="entry name" value="ATP-dependent RNA helicase RhlB"/>
    <property type="match status" value="1"/>
</dbReference>
<feature type="domain" description="Helicase C-terminal" evidence="16">
    <location>
        <begin position="431"/>
        <end position="580"/>
    </location>
</feature>
<evidence type="ECO:0000313" key="17">
    <source>
        <dbReference type="EMBL" id="KAG6291518.1"/>
    </source>
</evidence>
<dbReference type="PROSITE" id="PS51192">
    <property type="entry name" value="HELICASE_ATP_BIND_1"/>
    <property type="match status" value="1"/>
</dbReference>
<dbReference type="GO" id="GO:0003724">
    <property type="term" value="F:RNA helicase activity"/>
    <property type="evidence" value="ECO:0007669"/>
    <property type="project" value="UniProtKB-EC"/>
</dbReference>
<evidence type="ECO:0000256" key="3">
    <source>
        <dbReference type="ARBA" id="ARBA00012552"/>
    </source>
</evidence>
<keyword evidence="18" id="KW-1185">Reference proteome</keyword>
<keyword evidence="6 13" id="KW-0547">Nucleotide-binding</keyword>
<dbReference type="InterPro" id="IPR001650">
    <property type="entry name" value="Helicase_C-like"/>
</dbReference>
<evidence type="ECO:0000313" key="18">
    <source>
        <dbReference type="Proteomes" id="UP000707071"/>
    </source>
</evidence>
<evidence type="ECO:0000256" key="9">
    <source>
        <dbReference type="ARBA" id="ARBA00022840"/>
    </source>
</evidence>
<evidence type="ECO:0000256" key="8">
    <source>
        <dbReference type="ARBA" id="ARBA00022806"/>
    </source>
</evidence>
<dbReference type="EMBL" id="SRRH01000309">
    <property type="protein sequence ID" value="KAG6291518.1"/>
    <property type="molecule type" value="Genomic_DNA"/>
</dbReference>
<evidence type="ECO:0000256" key="1">
    <source>
        <dbReference type="ARBA" id="ARBA00004604"/>
    </source>
</evidence>
<feature type="compositionally biased region" description="Basic residues" evidence="14">
    <location>
        <begin position="83"/>
        <end position="93"/>
    </location>
</feature>
<dbReference type="PROSITE" id="PS00039">
    <property type="entry name" value="DEAD_ATP_HELICASE"/>
    <property type="match status" value="1"/>
</dbReference>
<dbReference type="SMART" id="SM00487">
    <property type="entry name" value="DEXDc"/>
    <property type="match status" value="1"/>
</dbReference>
<evidence type="ECO:0000256" key="7">
    <source>
        <dbReference type="ARBA" id="ARBA00022801"/>
    </source>
</evidence>
<dbReference type="InterPro" id="IPR014001">
    <property type="entry name" value="Helicase_ATP-bd"/>
</dbReference>
<dbReference type="InterPro" id="IPR000629">
    <property type="entry name" value="RNA-helicase_DEAD-box_CS"/>
</dbReference>
<evidence type="ECO:0000256" key="4">
    <source>
        <dbReference type="ARBA" id="ARBA00022517"/>
    </source>
</evidence>
<evidence type="ECO:0000259" key="15">
    <source>
        <dbReference type="PROSITE" id="PS51192"/>
    </source>
</evidence>
<keyword evidence="5" id="KW-0698">rRNA processing</keyword>
<dbReference type="CDD" id="cd18787">
    <property type="entry name" value="SF2_C_DEAD"/>
    <property type="match status" value="1"/>
</dbReference>
<feature type="compositionally biased region" description="Basic residues" evidence="14">
    <location>
        <begin position="125"/>
        <end position="135"/>
    </location>
</feature>
<feature type="compositionally biased region" description="Basic and acidic residues" evidence="14">
    <location>
        <begin position="94"/>
        <end position="124"/>
    </location>
</feature>
<evidence type="ECO:0000259" key="16">
    <source>
        <dbReference type="PROSITE" id="PS51194"/>
    </source>
</evidence>
<keyword evidence="10" id="KW-0539">Nucleus</keyword>
<dbReference type="InterPro" id="IPR044742">
    <property type="entry name" value="DEAD/DEAH_RhlB"/>
</dbReference>
<dbReference type="GO" id="GO:0005524">
    <property type="term" value="F:ATP binding"/>
    <property type="evidence" value="ECO:0007669"/>
    <property type="project" value="UniProtKB-KW"/>
</dbReference>
<evidence type="ECO:0000256" key="10">
    <source>
        <dbReference type="ARBA" id="ARBA00023242"/>
    </source>
</evidence>
<comment type="similarity">
    <text evidence="2">Belongs to the DEAD box helicase family. DDX5/DBP2 subfamily.</text>
</comment>
<accession>A0A9P7U0T7</accession>
<keyword evidence="7 13" id="KW-0378">Hydrolase</keyword>
<comment type="caution">
    <text evidence="17">The sequence shown here is derived from an EMBL/GenBank/DDBJ whole genome shotgun (WGS) entry which is preliminary data.</text>
</comment>